<proteinExistence type="predicted"/>
<dbReference type="Proteomes" id="UP000604046">
    <property type="component" value="Unassembled WGS sequence"/>
</dbReference>
<comment type="caution">
    <text evidence="1">The sequence shown here is derived from an EMBL/GenBank/DDBJ whole genome shotgun (WGS) entry which is preliminary data.</text>
</comment>
<sequence>MRYWRAFAAALSQQLQSASRHGWRRFLGHALRHHRCRGKQLEACEEIIGFCPLGLVSAHLMLLLSAPRAYSLDARLFLPSAPAHPLEQLGVGVGYFLWNPVGYKLRDLVYSGWPIFALLRELRLKLPRLGGSPEAIFAPHPSFLRFEELLDRLPNFAGKDKSQAPTSAALHRDGAGVAVQGSTVVGDHVAE</sequence>
<reference evidence="1" key="1">
    <citation type="submission" date="2021-02" db="EMBL/GenBank/DDBJ databases">
        <authorList>
            <person name="Dougan E. K."/>
            <person name="Rhodes N."/>
            <person name="Thang M."/>
            <person name="Chan C."/>
        </authorList>
    </citation>
    <scope>NUCLEOTIDE SEQUENCE</scope>
</reference>
<accession>A0A812QXF1</accession>
<dbReference type="AlphaFoldDB" id="A0A812QXF1"/>
<organism evidence="1 2">
    <name type="scientific">Symbiodinium natans</name>
    <dbReference type="NCBI Taxonomy" id="878477"/>
    <lineage>
        <taxon>Eukaryota</taxon>
        <taxon>Sar</taxon>
        <taxon>Alveolata</taxon>
        <taxon>Dinophyceae</taxon>
        <taxon>Suessiales</taxon>
        <taxon>Symbiodiniaceae</taxon>
        <taxon>Symbiodinium</taxon>
    </lineage>
</organism>
<evidence type="ECO:0000313" key="1">
    <source>
        <dbReference type="EMBL" id="CAE7407559.1"/>
    </source>
</evidence>
<gene>
    <name evidence="1" type="ORF">SNAT2548_LOCUS22172</name>
</gene>
<keyword evidence="2" id="KW-1185">Reference proteome</keyword>
<evidence type="ECO:0000313" key="2">
    <source>
        <dbReference type="Proteomes" id="UP000604046"/>
    </source>
</evidence>
<dbReference type="EMBL" id="CAJNDS010002277">
    <property type="protein sequence ID" value="CAE7407559.1"/>
    <property type="molecule type" value="Genomic_DNA"/>
</dbReference>
<protein>
    <submittedName>
        <fullName evidence="1">Uncharacterized protein</fullName>
    </submittedName>
</protein>
<name>A0A812QXF1_9DINO</name>